<evidence type="ECO:0000313" key="13">
    <source>
        <dbReference type="Proteomes" id="UP001198862"/>
    </source>
</evidence>
<keyword evidence="8" id="KW-0624">Polysaccharide degradation</keyword>
<reference evidence="12 13" key="1">
    <citation type="submission" date="2021-11" db="EMBL/GenBank/DDBJ databases">
        <authorList>
            <person name="Lee D.-H."/>
            <person name="Kim S.-B."/>
        </authorList>
    </citation>
    <scope>NUCLEOTIDE SEQUENCE [LARGE SCALE GENOMIC DNA]</scope>
    <source>
        <strain evidence="12 13">KCTC 52223</strain>
    </source>
</reference>
<evidence type="ECO:0000256" key="3">
    <source>
        <dbReference type="ARBA" id="ARBA00012744"/>
    </source>
</evidence>
<evidence type="ECO:0000256" key="5">
    <source>
        <dbReference type="ARBA" id="ARBA00023001"/>
    </source>
</evidence>
<dbReference type="NCBIfam" id="TIGR03356">
    <property type="entry name" value="BGL"/>
    <property type="match status" value="1"/>
</dbReference>
<feature type="region of interest" description="Disordered" evidence="10">
    <location>
        <begin position="63"/>
        <end position="90"/>
    </location>
</feature>
<gene>
    <name evidence="12" type="ORF">LJ725_10220</name>
</gene>
<dbReference type="Gene3D" id="3.20.20.80">
    <property type="entry name" value="Glycosidases"/>
    <property type="match status" value="1"/>
</dbReference>
<keyword evidence="4 9" id="KW-0378">Hydrolase</keyword>
<dbReference type="PROSITE" id="PS51318">
    <property type="entry name" value="TAT"/>
    <property type="match status" value="1"/>
</dbReference>
<name>A0ABS8KUS6_9HYPH</name>
<feature type="region of interest" description="Disordered" evidence="10">
    <location>
        <begin position="22"/>
        <end position="44"/>
    </location>
</feature>
<accession>A0ABS8KUS6</accession>
<dbReference type="PROSITE" id="PS00653">
    <property type="entry name" value="GLYCOSYL_HYDROL_F1_2"/>
    <property type="match status" value="1"/>
</dbReference>
<dbReference type="InterPro" id="IPR017736">
    <property type="entry name" value="Glyco_hydro_1_beta-glucosidase"/>
</dbReference>
<evidence type="ECO:0000256" key="8">
    <source>
        <dbReference type="ARBA" id="ARBA00023326"/>
    </source>
</evidence>
<evidence type="ECO:0000256" key="7">
    <source>
        <dbReference type="ARBA" id="ARBA00023295"/>
    </source>
</evidence>
<dbReference type="PANTHER" id="PTHR10353:SF36">
    <property type="entry name" value="LP05116P"/>
    <property type="match status" value="1"/>
</dbReference>
<keyword evidence="5" id="KW-0136">Cellulose degradation</keyword>
<feature type="chain" id="PRO_5045524258" description="Beta-glucosidase" evidence="11">
    <location>
        <begin position="31"/>
        <end position="488"/>
    </location>
</feature>
<sequence length="488" mass="53540">MPFDLTRRRALLTAAGATALAATAAGSAHTAPRSSPGTRRPAAAFPEGFRWGTATSSYQVEGATHEAGRGPSIWDTFTQQPGRIRDGSTGQVSVDHFNRYKEDVALMKSMGTHTYRFSIAWPRVFPEGSGPANPKGFDFYDRLVDALLAAGIEPYATLYHWDLPQALQDRGGWESRDTAEAFGEYAALVAGKLTDRVRQIFTLNEMQTFVEQGHETGNFAPGLKLPPGRLNQVRHHAALAHGLAVQAVRANGRRGTRVGPAENIATAIPAVETMENIRAAELATRELNAPYLTVMMEGRYTDAYLARAGRDAPRFTEQDLRTISSKVDFVGLNVYAPTQYVLASEAAPGYAALPFPSSHPHMASSWLTLGPEALYWAPRHAARLWQVKNIFITENGASAADQPAPDGAVYDVDRVMYLRNCLMHLQRATAEGVPVRGYFLWSLLDNFEWADGYATRFGLVHVDYATQKRTPKLSAAFFREVIARNAPA</sequence>
<evidence type="ECO:0000256" key="1">
    <source>
        <dbReference type="ARBA" id="ARBA00000448"/>
    </source>
</evidence>
<dbReference type="Pfam" id="PF00232">
    <property type="entry name" value="Glyco_hydro_1"/>
    <property type="match status" value="1"/>
</dbReference>
<proteinExistence type="inferred from homology"/>
<evidence type="ECO:0000256" key="2">
    <source>
        <dbReference type="ARBA" id="ARBA00010838"/>
    </source>
</evidence>
<comment type="similarity">
    <text evidence="2 9">Belongs to the glycosyl hydrolase 1 family.</text>
</comment>
<dbReference type="InterPro" id="IPR001360">
    <property type="entry name" value="Glyco_hydro_1"/>
</dbReference>
<dbReference type="PRINTS" id="PR00131">
    <property type="entry name" value="GLHYDRLASE1"/>
</dbReference>
<protein>
    <recommendedName>
        <fullName evidence="3 9">Beta-glucosidase</fullName>
        <ecNumber evidence="3 9">3.2.1.21</ecNumber>
    </recommendedName>
</protein>
<dbReference type="InterPro" id="IPR033132">
    <property type="entry name" value="GH_1_N_CS"/>
</dbReference>
<organism evidence="12 13">
    <name type="scientific">Reyranella aquatilis</name>
    <dbReference type="NCBI Taxonomy" id="2035356"/>
    <lineage>
        <taxon>Bacteria</taxon>
        <taxon>Pseudomonadati</taxon>
        <taxon>Pseudomonadota</taxon>
        <taxon>Alphaproteobacteria</taxon>
        <taxon>Hyphomicrobiales</taxon>
        <taxon>Reyranellaceae</taxon>
        <taxon>Reyranella</taxon>
    </lineage>
</organism>
<dbReference type="EMBL" id="JAJISD010000003">
    <property type="protein sequence ID" value="MCC8429346.1"/>
    <property type="molecule type" value="Genomic_DNA"/>
</dbReference>
<evidence type="ECO:0000313" key="12">
    <source>
        <dbReference type="EMBL" id="MCC8429346.1"/>
    </source>
</evidence>
<keyword evidence="11" id="KW-0732">Signal</keyword>
<dbReference type="EC" id="3.2.1.21" evidence="3 9"/>
<dbReference type="PANTHER" id="PTHR10353">
    <property type="entry name" value="GLYCOSYL HYDROLASE"/>
    <property type="match status" value="1"/>
</dbReference>
<feature type="signal peptide" evidence="11">
    <location>
        <begin position="1"/>
        <end position="30"/>
    </location>
</feature>
<dbReference type="Proteomes" id="UP001198862">
    <property type="component" value="Unassembled WGS sequence"/>
</dbReference>
<dbReference type="SUPFAM" id="SSF51445">
    <property type="entry name" value="(Trans)glycosidases"/>
    <property type="match status" value="1"/>
</dbReference>
<dbReference type="RefSeq" id="WP_230550552.1">
    <property type="nucleotide sequence ID" value="NZ_JAJISD010000003.1"/>
</dbReference>
<comment type="caution">
    <text evidence="12">The sequence shown here is derived from an EMBL/GenBank/DDBJ whole genome shotgun (WGS) entry which is preliminary data.</text>
</comment>
<keyword evidence="6" id="KW-0119">Carbohydrate metabolism</keyword>
<evidence type="ECO:0000256" key="6">
    <source>
        <dbReference type="ARBA" id="ARBA00023277"/>
    </source>
</evidence>
<dbReference type="GO" id="GO:0004565">
    <property type="term" value="F:beta-galactosidase activity"/>
    <property type="evidence" value="ECO:0007669"/>
    <property type="project" value="UniProtKB-EC"/>
</dbReference>
<comment type="catalytic activity">
    <reaction evidence="1 9">
        <text>Hydrolysis of terminal, non-reducing beta-D-glucosyl residues with release of beta-D-glucose.</text>
        <dbReference type="EC" id="3.2.1.21"/>
    </reaction>
</comment>
<keyword evidence="13" id="KW-1185">Reference proteome</keyword>
<keyword evidence="7 9" id="KW-0326">Glycosidase</keyword>
<evidence type="ECO:0000256" key="11">
    <source>
        <dbReference type="SAM" id="SignalP"/>
    </source>
</evidence>
<evidence type="ECO:0000256" key="9">
    <source>
        <dbReference type="RuleBase" id="RU361175"/>
    </source>
</evidence>
<dbReference type="InterPro" id="IPR017853">
    <property type="entry name" value="GH"/>
</dbReference>
<dbReference type="InterPro" id="IPR006311">
    <property type="entry name" value="TAT_signal"/>
</dbReference>
<evidence type="ECO:0000256" key="10">
    <source>
        <dbReference type="SAM" id="MobiDB-lite"/>
    </source>
</evidence>
<evidence type="ECO:0000256" key="4">
    <source>
        <dbReference type="ARBA" id="ARBA00022801"/>
    </source>
</evidence>